<gene>
    <name evidence="1" type="ORF">ZMTM_23090</name>
</gene>
<dbReference type="PROSITE" id="PS51257">
    <property type="entry name" value="PROKAR_LIPOPROTEIN"/>
    <property type="match status" value="1"/>
</dbReference>
<keyword evidence="2" id="KW-1185">Reference proteome</keyword>
<name>A0A8D5JMN6_9PROT</name>
<accession>A0A8D5JMN6</accession>
<dbReference type="AlphaFoldDB" id="A0A8D5JMN6"/>
<reference evidence="1" key="1">
    <citation type="journal article" date="2021" name="Arch. Microbiol.">
        <title>Methyloradius palustris gen. nov., sp. nov., a methanol-oxidizing bacterium isolated from snow.</title>
        <authorList>
            <person name="Miyadera T."/>
            <person name="Kojima H."/>
            <person name="Fukui M."/>
        </authorList>
    </citation>
    <scope>NUCLEOTIDE SEQUENCE</scope>
    <source>
        <strain evidence="1">Zm11</strain>
    </source>
</reference>
<keyword evidence="1" id="KW-0449">Lipoprotein</keyword>
<sequence>MKNLLAISAMLAVTGCASITGEKIQPISLQTIQDNKEVQGVGCTLMNDAGKWFVTSPGSVTVHKSTGDLAIDCSKDGNVVGHETLVSKSNGAVWGNIIAGGGIGYIVDRNTGAGFNYPDNITVVLHNIENAVGLTTPALPAATETVSK</sequence>
<dbReference type="Proteomes" id="UP000826722">
    <property type="component" value="Chromosome"/>
</dbReference>
<dbReference type="EMBL" id="AP024110">
    <property type="protein sequence ID" value="BCM26050.1"/>
    <property type="molecule type" value="Genomic_DNA"/>
</dbReference>
<proteinExistence type="predicted"/>
<evidence type="ECO:0000313" key="2">
    <source>
        <dbReference type="Proteomes" id="UP000826722"/>
    </source>
</evidence>
<organism evidence="1 2">
    <name type="scientific">Methyloradius palustris</name>
    <dbReference type="NCBI Taxonomy" id="2778876"/>
    <lineage>
        <taxon>Bacteria</taxon>
        <taxon>Pseudomonadati</taxon>
        <taxon>Pseudomonadota</taxon>
        <taxon>Betaproteobacteria</taxon>
        <taxon>Nitrosomonadales</taxon>
        <taxon>Methylophilaceae</taxon>
        <taxon>Methyloradius</taxon>
    </lineage>
</organism>
<protein>
    <submittedName>
        <fullName evidence="1">Lipoprotein</fullName>
    </submittedName>
</protein>
<dbReference type="KEGG" id="mpau:ZMTM_23090"/>
<dbReference type="RefSeq" id="WP_221764076.1">
    <property type="nucleotide sequence ID" value="NZ_AP024110.1"/>
</dbReference>
<evidence type="ECO:0000313" key="1">
    <source>
        <dbReference type="EMBL" id="BCM26050.1"/>
    </source>
</evidence>